<dbReference type="Pfam" id="PF00520">
    <property type="entry name" value="Ion_trans"/>
    <property type="match status" value="1"/>
</dbReference>
<name>A0A0R3UF06_MESCO</name>
<reference evidence="7 8" key="1">
    <citation type="submission" date="2018-10" db="EMBL/GenBank/DDBJ databases">
        <authorList>
            <consortium name="Pathogen Informatics"/>
        </authorList>
    </citation>
    <scope>NUCLEOTIDE SEQUENCE [LARGE SCALE GENOMIC DNA]</scope>
</reference>
<evidence type="ECO:0000256" key="5">
    <source>
        <dbReference type="SAM" id="Phobius"/>
    </source>
</evidence>
<keyword evidence="4 5" id="KW-0472">Membrane</keyword>
<feature type="transmembrane region" description="Helical" evidence="5">
    <location>
        <begin position="260"/>
        <end position="284"/>
    </location>
</feature>
<feature type="transmembrane region" description="Helical" evidence="5">
    <location>
        <begin position="87"/>
        <end position="105"/>
    </location>
</feature>
<dbReference type="InterPro" id="IPR005821">
    <property type="entry name" value="Ion_trans_dom"/>
</dbReference>
<dbReference type="AlphaFoldDB" id="A0A0R3UF06"/>
<feature type="transmembrane region" description="Helical" evidence="5">
    <location>
        <begin position="518"/>
        <end position="544"/>
    </location>
</feature>
<dbReference type="STRING" id="53468.A0A0R3UF06"/>
<dbReference type="InterPro" id="IPR027359">
    <property type="entry name" value="Volt_channel_dom_sf"/>
</dbReference>
<dbReference type="Proteomes" id="UP000267029">
    <property type="component" value="Unassembled WGS sequence"/>
</dbReference>
<evidence type="ECO:0000256" key="1">
    <source>
        <dbReference type="ARBA" id="ARBA00004141"/>
    </source>
</evidence>
<dbReference type="GO" id="GO:0005216">
    <property type="term" value="F:monoatomic ion channel activity"/>
    <property type="evidence" value="ECO:0007669"/>
    <property type="project" value="InterPro"/>
</dbReference>
<keyword evidence="8" id="KW-1185">Reference proteome</keyword>
<dbReference type="EMBL" id="UXSR01005204">
    <property type="protein sequence ID" value="VDD79635.1"/>
    <property type="molecule type" value="Genomic_DNA"/>
</dbReference>
<evidence type="ECO:0000256" key="4">
    <source>
        <dbReference type="ARBA" id="ARBA00023136"/>
    </source>
</evidence>
<keyword evidence="3 5" id="KW-1133">Transmembrane helix</keyword>
<feature type="transmembrane region" description="Helical" evidence="5">
    <location>
        <begin position="56"/>
        <end position="75"/>
    </location>
</feature>
<dbReference type="PANTHER" id="PTHR46726:SF1">
    <property type="entry name" value="TWO-PORE CALCIUM CHANNEL 3"/>
    <property type="match status" value="1"/>
</dbReference>
<reference evidence="9" key="2">
    <citation type="submission" date="2019-11" db="UniProtKB">
        <authorList>
            <consortium name="WormBaseParasite"/>
        </authorList>
    </citation>
    <scope>IDENTIFICATION</scope>
</reference>
<evidence type="ECO:0000256" key="3">
    <source>
        <dbReference type="ARBA" id="ARBA00022989"/>
    </source>
</evidence>
<feature type="transmembrane region" description="Helical" evidence="5">
    <location>
        <begin position="125"/>
        <end position="144"/>
    </location>
</feature>
<organism evidence="9">
    <name type="scientific">Mesocestoides corti</name>
    <name type="common">Flatworm</name>
    <dbReference type="NCBI Taxonomy" id="53468"/>
    <lineage>
        <taxon>Eukaryota</taxon>
        <taxon>Metazoa</taxon>
        <taxon>Spiralia</taxon>
        <taxon>Lophotrochozoa</taxon>
        <taxon>Platyhelminthes</taxon>
        <taxon>Cestoda</taxon>
        <taxon>Eucestoda</taxon>
        <taxon>Cyclophyllidea</taxon>
        <taxon>Mesocestoididae</taxon>
        <taxon>Mesocestoides</taxon>
    </lineage>
</organism>
<dbReference type="WBParaSite" id="MCU_000719-RA">
    <property type="protein sequence ID" value="MCU_000719-RA"/>
    <property type="gene ID" value="MCU_000719"/>
</dbReference>
<dbReference type="Gene3D" id="1.10.287.70">
    <property type="match status" value="1"/>
</dbReference>
<dbReference type="OrthoDB" id="10068803at2759"/>
<feature type="transmembrane region" description="Helical" evidence="5">
    <location>
        <begin position="625"/>
        <end position="651"/>
    </location>
</feature>
<comment type="subcellular location">
    <subcellularLocation>
        <location evidence="1">Membrane</location>
        <topology evidence="1">Multi-pass membrane protein</topology>
    </subcellularLocation>
</comment>
<dbReference type="Gene3D" id="1.20.120.350">
    <property type="entry name" value="Voltage-gated potassium channels. Chain C"/>
    <property type="match status" value="1"/>
</dbReference>
<evidence type="ECO:0000313" key="7">
    <source>
        <dbReference type="EMBL" id="VDD79635.1"/>
    </source>
</evidence>
<dbReference type="SUPFAM" id="SSF81324">
    <property type="entry name" value="Voltage-gated potassium channels"/>
    <property type="match status" value="1"/>
</dbReference>
<evidence type="ECO:0000259" key="6">
    <source>
        <dbReference type="Pfam" id="PF00520"/>
    </source>
</evidence>
<keyword evidence="2 5" id="KW-0812">Transmembrane</keyword>
<evidence type="ECO:0000256" key="2">
    <source>
        <dbReference type="ARBA" id="ARBA00022692"/>
    </source>
</evidence>
<dbReference type="PANTHER" id="PTHR46726">
    <property type="entry name" value="TWO PORE CHANNEL 3"/>
    <property type="match status" value="1"/>
</dbReference>
<feature type="domain" description="Ion transport" evidence="6">
    <location>
        <begin position="408"/>
        <end position="650"/>
    </location>
</feature>
<accession>A0A0R3UF06</accession>
<proteinExistence type="predicted"/>
<evidence type="ECO:0000313" key="8">
    <source>
        <dbReference type="Proteomes" id="UP000267029"/>
    </source>
</evidence>
<dbReference type="GO" id="GO:0016020">
    <property type="term" value="C:membrane"/>
    <property type="evidence" value="ECO:0007669"/>
    <property type="project" value="UniProtKB-SubCell"/>
</dbReference>
<evidence type="ECO:0000313" key="9">
    <source>
        <dbReference type="WBParaSite" id="MCU_000719-RA"/>
    </source>
</evidence>
<feature type="transmembrane region" description="Helical" evidence="5">
    <location>
        <begin position="188"/>
        <end position="210"/>
    </location>
</feature>
<protein>
    <submittedName>
        <fullName evidence="9">Ion_trans domain-containing protein</fullName>
    </submittedName>
</protein>
<sequence>MVRKQSLKRARDFNLGEGDFDLALSLLIDACQSRLDIKYLHQPFTVRFYNQYFNLYLVRLYYFFMTINLLTILLEEPASVVVGGKPLPYYVPLMLNVLCEMYFFLRWLHIFTVADFRFMKKNKSFWASLIFICLMVIDDITYVIQHTTGQVDPMRWSRLLRPALLLTFPENKRIRAAFENIRRTAEDVISVFAMFVASLLFVSVVTLKLLDTRGMMSLDNAPYLPNFGEIAWELYVLTTTSNSPDVIIPAYEKHIAYMAIYVWVCVACNWLFMGILTASVYNAYKGHLREFVLSSLVKRKNILDQAFKILQRNDAVSRDLFVTLIQRVMPNRSEASIALIYDILDARQTGLSQVEFARLTEYMQLNFEEVVIGRRHFERYLPRFYTIYTSDWFQQLVRFIRCKPTRIFFDLMVVANGITLVMADGTPLEGYFEWIFTGIFTLEIALKYLASGGVNFFQEKWNIFDMAIVIGAFTGQLMNLILDLFEIRAPASVGQAFLLLRLFRLLKIVGQVPIFKCIINCIIIILPSLCAYATILLILFYIFACVGMELFGGLFVVPKGHNYTIENACRNHNLEGSSFLQLHYCGLNFNDAASSFATLFVLSVGNNWHILTDGFTRVTDKSYRLFFLFIHWMCVLLVLNIVLAFIIEAFLIEYDPQESRFEEFIGKRMREIHVDAETELRKRGLQNYRENNFYVTRAQLDKAFPPEKEDVPFSAFFFIPDSASIELLMFRMFEDEIEDIATNYQGTRSIRVNTIHF</sequence>
<gene>
    <name evidence="7" type="ORF">MCOS_LOCUS5638</name>
</gene>